<comment type="subcellular location">
    <subcellularLocation>
        <location evidence="3">Cytoplasm</location>
    </subcellularLocation>
    <subcellularLocation>
        <location evidence="2">Endoplasmic reticulum</location>
    </subcellularLocation>
    <subcellularLocation>
        <location evidence="15">Golgi apparatus</location>
        <location evidence="15">Golgi stack membrane</location>
    </subcellularLocation>
</comment>
<evidence type="ECO:0000256" key="9">
    <source>
        <dbReference type="ARBA" id="ARBA00022786"/>
    </source>
</evidence>
<evidence type="ECO:0000256" key="11">
    <source>
        <dbReference type="ARBA" id="ARBA00023034"/>
    </source>
</evidence>
<evidence type="ECO:0000256" key="2">
    <source>
        <dbReference type="ARBA" id="ARBA00004240"/>
    </source>
</evidence>
<keyword evidence="7" id="KW-0808">Transferase</keyword>
<protein>
    <recommendedName>
        <fullName evidence="16">E3 ubiquitin-protein ligase HACE1</fullName>
        <ecNumber evidence="5">2.3.2.26</ecNumber>
    </recommendedName>
    <alternativeName>
        <fullName evidence="18">HECT domain and ankyrin repeat-containing E3 ubiquitin-protein ligase 1</fullName>
    </alternativeName>
    <alternativeName>
        <fullName evidence="17">HECT-type E3 ubiquitin transferase HACE1</fullName>
    </alternativeName>
</protein>
<comment type="pathway">
    <text evidence="4">Protein modification; protein ubiquitination.</text>
</comment>
<dbReference type="PROSITE" id="PS50088">
    <property type="entry name" value="ANK_REPEAT"/>
    <property type="match status" value="5"/>
</dbReference>
<keyword evidence="14" id="KW-0131">Cell cycle</keyword>
<dbReference type="FunFam" id="3.30.2410.10:FF:000016">
    <property type="entry name" value="E3 ubiquitin-protein ligase HACE1 isoform X1"/>
    <property type="match status" value="1"/>
</dbReference>
<feature type="repeat" description="ANK" evidence="19">
    <location>
        <begin position="162"/>
        <end position="187"/>
    </location>
</feature>
<dbReference type="CDD" id="cd00078">
    <property type="entry name" value="HECTc"/>
    <property type="match status" value="1"/>
</dbReference>
<comment type="catalytic activity">
    <reaction evidence="1">
        <text>S-ubiquitinyl-[E2 ubiquitin-conjugating enzyme]-L-cysteine + [acceptor protein]-L-lysine = [E2 ubiquitin-conjugating enzyme]-L-cysteine + N(6)-ubiquitinyl-[acceptor protein]-L-lysine.</text>
        <dbReference type="EC" id="2.3.2.26"/>
    </reaction>
</comment>
<evidence type="ECO:0000256" key="10">
    <source>
        <dbReference type="ARBA" id="ARBA00022824"/>
    </source>
</evidence>
<evidence type="ECO:0000256" key="15">
    <source>
        <dbReference type="ARBA" id="ARBA00037859"/>
    </source>
</evidence>
<evidence type="ECO:0000256" key="6">
    <source>
        <dbReference type="ARBA" id="ARBA00022490"/>
    </source>
</evidence>
<dbReference type="GO" id="GO:0006511">
    <property type="term" value="P:ubiquitin-dependent protein catabolic process"/>
    <property type="evidence" value="ECO:0007669"/>
    <property type="project" value="TreeGrafter"/>
</dbReference>
<evidence type="ECO:0000256" key="3">
    <source>
        <dbReference type="ARBA" id="ARBA00004496"/>
    </source>
</evidence>
<dbReference type="FunFam" id="3.90.1750.10:FF:000019">
    <property type="entry name" value="E3 ubiquitin-protein ligase HACE1 isoform X1"/>
    <property type="match status" value="1"/>
</dbReference>
<evidence type="ECO:0000256" key="13">
    <source>
        <dbReference type="ARBA" id="ARBA00023136"/>
    </source>
</evidence>
<dbReference type="PRINTS" id="PR01415">
    <property type="entry name" value="ANKYRIN"/>
</dbReference>
<evidence type="ECO:0000256" key="14">
    <source>
        <dbReference type="ARBA" id="ARBA00023306"/>
    </source>
</evidence>
<dbReference type="InterPro" id="IPR002110">
    <property type="entry name" value="Ankyrin_rpt"/>
</dbReference>
<evidence type="ECO:0000256" key="19">
    <source>
        <dbReference type="PROSITE-ProRule" id="PRU00023"/>
    </source>
</evidence>
<dbReference type="SMART" id="SM00248">
    <property type="entry name" value="ANK"/>
    <property type="match status" value="6"/>
</dbReference>
<dbReference type="GO" id="GO:0061630">
    <property type="term" value="F:ubiquitin protein ligase activity"/>
    <property type="evidence" value="ECO:0007669"/>
    <property type="project" value="UniProtKB-EC"/>
</dbReference>
<dbReference type="InterPro" id="IPR036770">
    <property type="entry name" value="Ankyrin_rpt-contain_sf"/>
</dbReference>
<dbReference type="Proteomes" id="UP000694555">
    <property type="component" value="Unplaced"/>
</dbReference>
<dbReference type="GO" id="GO:0005634">
    <property type="term" value="C:nucleus"/>
    <property type="evidence" value="ECO:0007669"/>
    <property type="project" value="TreeGrafter"/>
</dbReference>
<dbReference type="GO" id="GO:0007030">
    <property type="term" value="P:Golgi organization"/>
    <property type="evidence" value="ECO:0007669"/>
    <property type="project" value="TreeGrafter"/>
</dbReference>
<dbReference type="EC" id="2.3.2.26" evidence="5"/>
<keyword evidence="10" id="KW-0256">Endoplasmic reticulum</keyword>
<keyword evidence="23" id="KW-1185">Reference proteome</keyword>
<dbReference type="SUPFAM" id="SSF48403">
    <property type="entry name" value="Ankyrin repeat"/>
    <property type="match status" value="1"/>
</dbReference>
<dbReference type="Gene3D" id="3.30.2160.10">
    <property type="entry name" value="Hect, E3 ligase catalytic domain"/>
    <property type="match status" value="1"/>
</dbReference>
<dbReference type="PROSITE" id="PS50297">
    <property type="entry name" value="ANK_REP_REGION"/>
    <property type="match status" value="4"/>
</dbReference>
<evidence type="ECO:0000256" key="5">
    <source>
        <dbReference type="ARBA" id="ARBA00012485"/>
    </source>
</evidence>
<dbReference type="Gene3D" id="3.90.1750.10">
    <property type="entry name" value="Hect, E3 ligase catalytic domains"/>
    <property type="match status" value="1"/>
</dbReference>
<evidence type="ECO:0000256" key="7">
    <source>
        <dbReference type="ARBA" id="ARBA00022679"/>
    </source>
</evidence>
<feature type="repeat" description="ANK" evidence="19">
    <location>
        <begin position="129"/>
        <end position="161"/>
    </location>
</feature>
<dbReference type="InterPro" id="IPR050409">
    <property type="entry name" value="E3_ubiq-protein_ligase"/>
</dbReference>
<dbReference type="FunFam" id="3.30.2160.10:FF:000001">
    <property type="entry name" value="E3 ubiquitin-protein ligase NEDD4-like"/>
    <property type="match status" value="1"/>
</dbReference>
<evidence type="ECO:0000313" key="23">
    <source>
        <dbReference type="Proteomes" id="UP000694555"/>
    </source>
</evidence>
<evidence type="ECO:0000256" key="12">
    <source>
        <dbReference type="ARBA" id="ARBA00023043"/>
    </source>
</evidence>
<dbReference type="PANTHER" id="PTHR11254:SF363">
    <property type="entry name" value="E3 UBIQUITIN-PROTEIN LIGASE HACE1"/>
    <property type="match status" value="1"/>
</dbReference>
<sequence length="843" mass="94257">MPMVMADQHRSVSELLSNSKFDVNYAFGRVKRSLLHIAANCGSVECLVLLLKKGANPNYQDISGCTPLHLAARNGQKKCMSKLLEYSADVNICNNEGLTAIHWLAVNGRTELLHDLVQHVSNVDVEDAMGQTALHVACQNGHKTTVQCLLDSGADINRPNVSGATPLYFACSHGQRDTAQILLMRGAKYLPDKNGITPLDLCVQLRQVLEHLSQQSESQYLKILTSLAEVATTNGHKLLSLSSNYEAQMKSLLRIVRIFCHVFLIGPSSPSNGNDMGYNGNKTPRSQVFKPLELLWHSLDEWLVLIATELMKNKRDSANITSILLKQKGPDHQDADAPTPSFAAAGAEGRKELSTDAGESKTYDVAGKQEACADCQDVISMTANRLSAVIQAFYMCCSCQMPQGMTSPRFIEFVCKHDDVLKCFVNRNPKIIFDHFHFLLECPELMSRFMHIIKAQPFKDRCEWFYEHLHAGQPDSDMVHRPVNENDILLVHRDSIFRSSCEVVSKANCAKLKQGIAVRFHGEEGMGQGVVREWFDILSSEIVNPDYALFTQSADGTTFQPNSNSSVNPDHLNYFRFAGQILGLALNHRQLVNIYFTRSFYKHILGIPVNYQDVASIDPEYAKNLQWILDNDISDLGLELTFSVETDVFGAMEEVPLKPGGASILVTQENKAEYVQLVTELRMTRAIQPQINAFLQGFHMFIPPSLIQLFDEYELELLLSGMPEIDVNDWLKNTEYTSGYERGDQVIQWFWDVVEELTQEERVLLLQFVTGSSRVPHGGFAHIMGGSGLQNFTIAAVPYTANLLPTSSTCINMLKLPEYPSKEILKDRLLVALHCGSYGYTMA</sequence>
<accession>A0A8B9Z6J2</accession>
<feature type="repeat" description="ANK" evidence="19">
    <location>
        <begin position="63"/>
        <end position="95"/>
    </location>
</feature>
<keyword evidence="11" id="KW-0333">Golgi apparatus</keyword>
<evidence type="ECO:0000259" key="21">
    <source>
        <dbReference type="PROSITE" id="PS50237"/>
    </source>
</evidence>
<dbReference type="Gene3D" id="1.25.40.20">
    <property type="entry name" value="Ankyrin repeat-containing domain"/>
    <property type="match status" value="2"/>
</dbReference>
<dbReference type="SUPFAM" id="SSF56204">
    <property type="entry name" value="Hect, E3 ligase catalytic domain"/>
    <property type="match status" value="1"/>
</dbReference>
<dbReference type="GO" id="GO:0005783">
    <property type="term" value="C:endoplasmic reticulum"/>
    <property type="evidence" value="ECO:0007669"/>
    <property type="project" value="UniProtKB-SubCell"/>
</dbReference>
<dbReference type="AlphaFoldDB" id="A0A8B9Z6J2"/>
<feature type="domain" description="HECT" evidence="21">
    <location>
        <begin position="508"/>
        <end position="843"/>
    </location>
</feature>
<organism evidence="22 23">
    <name type="scientific">Buteo japonicus</name>
    <dbReference type="NCBI Taxonomy" id="224669"/>
    <lineage>
        <taxon>Eukaryota</taxon>
        <taxon>Metazoa</taxon>
        <taxon>Chordata</taxon>
        <taxon>Craniata</taxon>
        <taxon>Vertebrata</taxon>
        <taxon>Euteleostomi</taxon>
        <taxon>Archelosauria</taxon>
        <taxon>Archosauria</taxon>
        <taxon>Dinosauria</taxon>
        <taxon>Saurischia</taxon>
        <taxon>Theropoda</taxon>
        <taxon>Coelurosauria</taxon>
        <taxon>Aves</taxon>
        <taxon>Neognathae</taxon>
        <taxon>Neoaves</taxon>
        <taxon>Telluraves</taxon>
        <taxon>Accipitrimorphae</taxon>
        <taxon>Accipitriformes</taxon>
        <taxon>Accipitridae</taxon>
        <taxon>Accipitrinae</taxon>
        <taxon>Buteo</taxon>
    </lineage>
</organism>
<dbReference type="GO" id="GO:0032580">
    <property type="term" value="C:Golgi cisterna membrane"/>
    <property type="evidence" value="ECO:0007669"/>
    <property type="project" value="UniProtKB-SubCell"/>
</dbReference>
<name>A0A8B9Z6J2_9AVES</name>
<dbReference type="FunFam" id="3.90.1750.10:FF:000026">
    <property type="entry name" value="E3 ubiquitin-protein ligase HACE1"/>
    <property type="match status" value="1"/>
</dbReference>
<evidence type="ECO:0000313" key="22">
    <source>
        <dbReference type="Ensembl" id="ENSBJAP00000004209.1"/>
    </source>
</evidence>
<dbReference type="PROSITE" id="PS50237">
    <property type="entry name" value="HECT"/>
    <property type="match status" value="1"/>
</dbReference>
<evidence type="ECO:0000256" key="4">
    <source>
        <dbReference type="ARBA" id="ARBA00004906"/>
    </source>
</evidence>
<evidence type="ECO:0000256" key="20">
    <source>
        <dbReference type="PROSITE-ProRule" id="PRU00104"/>
    </source>
</evidence>
<dbReference type="Pfam" id="PF12796">
    <property type="entry name" value="Ank_2"/>
    <property type="match status" value="1"/>
</dbReference>
<dbReference type="InterPro" id="IPR035983">
    <property type="entry name" value="Hect_E3_ubiquitin_ligase"/>
</dbReference>
<dbReference type="Pfam" id="PF13637">
    <property type="entry name" value="Ank_4"/>
    <property type="match status" value="1"/>
</dbReference>
<dbReference type="GO" id="GO:0061025">
    <property type="term" value="P:membrane fusion"/>
    <property type="evidence" value="ECO:0007669"/>
    <property type="project" value="TreeGrafter"/>
</dbReference>
<dbReference type="Pfam" id="PF00632">
    <property type="entry name" value="HECT"/>
    <property type="match status" value="1"/>
</dbReference>
<dbReference type="SMART" id="SM00119">
    <property type="entry name" value="HECTc"/>
    <property type="match status" value="1"/>
</dbReference>
<reference evidence="22" key="1">
    <citation type="submission" date="2025-08" db="UniProtKB">
        <authorList>
            <consortium name="Ensembl"/>
        </authorList>
    </citation>
    <scope>IDENTIFICATION</scope>
</reference>
<keyword evidence="8" id="KW-0677">Repeat</keyword>
<dbReference type="GO" id="GO:0000209">
    <property type="term" value="P:protein polyubiquitination"/>
    <property type="evidence" value="ECO:0007669"/>
    <property type="project" value="TreeGrafter"/>
</dbReference>
<keyword evidence="13" id="KW-0472">Membrane</keyword>
<dbReference type="GO" id="GO:0000139">
    <property type="term" value="C:Golgi membrane"/>
    <property type="evidence" value="ECO:0007669"/>
    <property type="project" value="TreeGrafter"/>
</dbReference>
<evidence type="ECO:0000256" key="16">
    <source>
        <dbReference type="ARBA" id="ARBA00040370"/>
    </source>
</evidence>
<dbReference type="FunFam" id="1.25.40.20:FF:000054">
    <property type="entry name" value="E3 ubiquitin-protein ligase HACE1 isoform X1"/>
    <property type="match status" value="1"/>
</dbReference>
<keyword evidence="6" id="KW-0963">Cytoplasm</keyword>
<dbReference type="InterPro" id="IPR000569">
    <property type="entry name" value="HECT_dom"/>
</dbReference>
<dbReference type="PANTHER" id="PTHR11254">
    <property type="entry name" value="HECT DOMAIN UBIQUITIN-PROTEIN LIGASE"/>
    <property type="match status" value="1"/>
</dbReference>
<dbReference type="Gene3D" id="3.30.2410.10">
    <property type="entry name" value="Hect, E3 ligase catalytic domain"/>
    <property type="match status" value="1"/>
</dbReference>
<dbReference type="Ensembl" id="ENSBJAT00000004318.1">
    <property type="protein sequence ID" value="ENSBJAP00000004209.1"/>
    <property type="gene ID" value="ENSBJAG00000002437.1"/>
</dbReference>
<evidence type="ECO:0000256" key="17">
    <source>
        <dbReference type="ARBA" id="ARBA00041409"/>
    </source>
</evidence>
<evidence type="ECO:0000256" key="18">
    <source>
        <dbReference type="ARBA" id="ARBA00042378"/>
    </source>
</evidence>
<keyword evidence="12 19" id="KW-0040">ANK repeat</keyword>
<feature type="repeat" description="ANK" evidence="19">
    <location>
        <begin position="96"/>
        <end position="128"/>
    </location>
</feature>
<dbReference type="FunFam" id="1.25.40.20:FF:000567">
    <property type="entry name" value="Uncharacterized protein"/>
    <property type="match status" value="1"/>
</dbReference>
<evidence type="ECO:0000256" key="8">
    <source>
        <dbReference type="ARBA" id="ARBA00022737"/>
    </source>
</evidence>
<evidence type="ECO:0000256" key="1">
    <source>
        <dbReference type="ARBA" id="ARBA00000885"/>
    </source>
</evidence>
<keyword evidence="9 20" id="KW-0833">Ubl conjugation pathway</keyword>
<feature type="repeat" description="ANK" evidence="19">
    <location>
        <begin position="30"/>
        <end position="62"/>
    </location>
</feature>
<proteinExistence type="predicted"/>
<feature type="active site" description="Glycyl thioester intermediate" evidence="20">
    <location>
        <position position="810"/>
    </location>
</feature>
<reference evidence="22" key="2">
    <citation type="submission" date="2025-09" db="UniProtKB">
        <authorList>
            <consortium name="Ensembl"/>
        </authorList>
    </citation>
    <scope>IDENTIFICATION</scope>
</reference>